<sequence length="66" mass="7621">AALFRAFLPNLERDTVDNLVEKIINALRDDELLRHEFGIQGRVTFHDRANLLETSLENSLEQLNQS</sequence>
<dbReference type="EMBL" id="BRPB01000345">
    <property type="protein sequence ID" value="GLA56231.1"/>
    <property type="molecule type" value="Genomic_DNA"/>
</dbReference>
<dbReference type="Proteomes" id="UP001144191">
    <property type="component" value="Unassembled WGS sequence"/>
</dbReference>
<gene>
    <name evidence="1" type="ORF">AnigIFM63604_006011</name>
</gene>
<protein>
    <submittedName>
        <fullName evidence="1">Uncharacterized protein</fullName>
    </submittedName>
</protein>
<reference evidence="1" key="1">
    <citation type="submission" date="2022-07" db="EMBL/GenBank/DDBJ databases">
        <title>Taxonomy of Aspergillus series Nigri: significant species reduction supported by multi-species coalescent approaches.</title>
        <authorList>
            <person name="Bian C."/>
            <person name="Kusuya Y."/>
            <person name="Sklenar F."/>
            <person name="D'hooge E."/>
            <person name="Yaguchi T."/>
            <person name="Takahashi H."/>
            <person name="Hubka V."/>
        </authorList>
    </citation>
    <scope>NUCLEOTIDE SEQUENCE</scope>
    <source>
        <strain evidence="1">IFM 63604</strain>
    </source>
</reference>
<accession>A0A9W6EH18</accession>
<comment type="caution">
    <text evidence="1">The sequence shown here is derived from an EMBL/GenBank/DDBJ whole genome shotgun (WGS) entry which is preliminary data.</text>
</comment>
<name>A0A9W6EH18_ASPNG</name>
<organism evidence="1 2">
    <name type="scientific">Aspergillus niger</name>
    <dbReference type="NCBI Taxonomy" id="5061"/>
    <lineage>
        <taxon>Eukaryota</taxon>
        <taxon>Fungi</taxon>
        <taxon>Dikarya</taxon>
        <taxon>Ascomycota</taxon>
        <taxon>Pezizomycotina</taxon>
        <taxon>Eurotiomycetes</taxon>
        <taxon>Eurotiomycetidae</taxon>
        <taxon>Eurotiales</taxon>
        <taxon>Aspergillaceae</taxon>
        <taxon>Aspergillus</taxon>
        <taxon>Aspergillus subgen. Circumdati</taxon>
    </lineage>
</organism>
<evidence type="ECO:0000313" key="2">
    <source>
        <dbReference type="Proteomes" id="UP001144191"/>
    </source>
</evidence>
<feature type="non-terminal residue" evidence="1">
    <location>
        <position position="1"/>
    </location>
</feature>
<evidence type="ECO:0000313" key="1">
    <source>
        <dbReference type="EMBL" id="GLA56231.1"/>
    </source>
</evidence>
<dbReference type="AlphaFoldDB" id="A0A9W6EH18"/>
<proteinExistence type="predicted"/>